<evidence type="ECO:0000256" key="1">
    <source>
        <dbReference type="SAM" id="SignalP"/>
    </source>
</evidence>
<feature type="signal peptide" evidence="1">
    <location>
        <begin position="1"/>
        <end position="22"/>
    </location>
</feature>
<gene>
    <name evidence="2" type="ORF">HC757_13480</name>
</gene>
<name>A0A972JNH2_9GAMM</name>
<evidence type="ECO:0000313" key="3">
    <source>
        <dbReference type="Proteomes" id="UP000737113"/>
    </source>
</evidence>
<comment type="caution">
    <text evidence="2">The sequence shown here is derived from an EMBL/GenBank/DDBJ whole genome shotgun (WGS) entry which is preliminary data.</text>
</comment>
<dbReference type="AlphaFoldDB" id="A0A972JNH2"/>
<dbReference type="RefSeq" id="WP_169564899.1">
    <property type="nucleotide sequence ID" value="NZ_JAAXYH010000010.1"/>
</dbReference>
<accession>A0A972JNH2</accession>
<dbReference type="Proteomes" id="UP000737113">
    <property type="component" value="Unassembled WGS sequence"/>
</dbReference>
<sequence length="250" mass="25677">MKAPAILAAAITVSLSSYLANANAASEHQQRELQLSAADIHVLVARTGAGSLEIQGVEGLSQILVKADIYSDDGAKIDFSLERQAGKAKLVADVKQAKGFSFGSHDSPYMDVTVQLPAAMALDLDDGSGGIAIAGMSADIRVKDGSGALKIVGGNNLRIDDGSGAIVISQITGDIEIEDGSGAIDISRVTGDIEIDDGSGNMDIRDIQGKVKIRDGSGNIEVSNTLGLTILEAGSGKVSFDQIKGAVSRP</sequence>
<reference evidence="2" key="1">
    <citation type="submission" date="2020-04" db="EMBL/GenBank/DDBJ databases">
        <title>Description of Shewanella salipaludis sp. nov., isolated from a salt marsh.</title>
        <authorList>
            <person name="Park S."/>
            <person name="Yoon J.-H."/>
        </authorList>
    </citation>
    <scope>NUCLEOTIDE SEQUENCE</scope>
    <source>
        <strain evidence="2">SHSM-M6</strain>
    </source>
</reference>
<feature type="chain" id="PRO_5037400958" evidence="1">
    <location>
        <begin position="23"/>
        <end position="250"/>
    </location>
</feature>
<keyword evidence="3" id="KW-1185">Reference proteome</keyword>
<proteinExistence type="predicted"/>
<dbReference type="EMBL" id="JAAXYH010000010">
    <property type="protein sequence ID" value="NMH66171.1"/>
    <property type="molecule type" value="Genomic_DNA"/>
</dbReference>
<keyword evidence="1" id="KW-0732">Signal</keyword>
<protein>
    <submittedName>
        <fullName evidence="2">DUF4097 family beta strand repeat protein</fullName>
    </submittedName>
</protein>
<organism evidence="2 3">
    <name type="scientific">Shewanella salipaludis</name>
    <dbReference type="NCBI Taxonomy" id="2723052"/>
    <lineage>
        <taxon>Bacteria</taxon>
        <taxon>Pseudomonadati</taxon>
        <taxon>Pseudomonadota</taxon>
        <taxon>Gammaproteobacteria</taxon>
        <taxon>Alteromonadales</taxon>
        <taxon>Shewanellaceae</taxon>
        <taxon>Shewanella</taxon>
    </lineage>
</organism>
<evidence type="ECO:0000313" key="2">
    <source>
        <dbReference type="EMBL" id="NMH66171.1"/>
    </source>
</evidence>